<dbReference type="GO" id="GO:0003677">
    <property type="term" value="F:DNA binding"/>
    <property type="evidence" value="ECO:0007669"/>
    <property type="project" value="UniProtKB-KW"/>
</dbReference>
<dbReference type="GO" id="GO:0003700">
    <property type="term" value="F:DNA-binding transcription factor activity"/>
    <property type="evidence" value="ECO:0007669"/>
    <property type="project" value="InterPro"/>
</dbReference>
<dbReference type="SUPFAM" id="SSF46785">
    <property type="entry name" value="Winged helix' DNA-binding domain"/>
    <property type="match status" value="1"/>
</dbReference>
<dbReference type="InterPro" id="IPR036388">
    <property type="entry name" value="WH-like_DNA-bd_sf"/>
</dbReference>
<dbReference type="InterPro" id="IPR036390">
    <property type="entry name" value="WH_DNA-bd_sf"/>
</dbReference>
<evidence type="ECO:0000313" key="4">
    <source>
        <dbReference type="Proteomes" id="UP000198881"/>
    </source>
</evidence>
<evidence type="ECO:0000259" key="2">
    <source>
        <dbReference type="PROSITE" id="PS50995"/>
    </source>
</evidence>
<keyword evidence="3" id="KW-0238">DNA-binding</keyword>
<dbReference type="AlphaFoldDB" id="A0A1I7MJK4"/>
<feature type="domain" description="HTH marR-type" evidence="2">
    <location>
        <begin position="30"/>
        <end position="166"/>
    </location>
</feature>
<evidence type="ECO:0000313" key="3">
    <source>
        <dbReference type="EMBL" id="SFV22125.1"/>
    </source>
</evidence>
<dbReference type="PANTHER" id="PTHR33164:SF106">
    <property type="entry name" value="TRANSCRIPTIONAL REGULATORY PROTEIN"/>
    <property type="match status" value="1"/>
</dbReference>
<sequence>MTRESAVHPAPHAPQGPPSAAAPSPRDVSAFRLIQALRRYSESADRATDMAGSVGGHHRTDLRALTVLMQRHAEGLETTPTDLARLLHLTSASTTALVDRLVANGHAERERSSTDRRRVLVRHTDSATQDGRAIFAPLAQHLMRHLSEFTEQEMQTAAAVLEAATAGMLDAEEQIRGTEPPRAEPSTR</sequence>
<gene>
    <name evidence="3" type="ORF">SAMN04487966_103216</name>
</gene>
<dbReference type="PROSITE" id="PS50995">
    <property type="entry name" value="HTH_MARR_2"/>
    <property type="match status" value="1"/>
</dbReference>
<dbReference type="InterPro" id="IPR039422">
    <property type="entry name" value="MarR/SlyA-like"/>
</dbReference>
<dbReference type="RefSeq" id="WP_245760619.1">
    <property type="nucleotide sequence ID" value="NZ_FPCG01000003.1"/>
</dbReference>
<dbReference type="SMART" id="SM00347">
    <property type="entry name" value="HTH_MARR"/>
    <property type="match status" value="1"/>
</dbReference>
<dbReference type="Gene3D" id="1.10.10.10">
    <property type="entry name" value="Winged helix-like DNA-binding domain superfamily/Winged helix DNA-binding domain"/>
    <property type="match status" value="1"/>
</dbReference>
<organism evidence="3 4">
    <name type="scientific">Micrococcus terreus</name>
    <dbReference type="NCBI Taxonomy" id="574650"/>
    <lineage>
        <taxon>Bacteria</taxon>
        <taxon>Bacillati</taxon>
        <taxon>Actinomycetota</taxon>
        <taxon>Actinomycetes</taxon>
        <taxon>Micrococcales</taxon>
        <taxon>Micrococcaceae</taxon>
        <taxon>Micrococcus</taxon>
    </lineage>
</organism>
<dbReference type="STRING" id="574650.SAMN04487966_103216"/>
<accession>A0A1I7MJK4</accession>
<dbReference type="GO" id="GO:0006950">
    <property type="term" value="P:response to stress"/>
    <property type="evidence" value="ECO:0007669"/>
    <property type="project" value="TreeGrafter"/>
</dbReference>
<dbReference type="PANTHER" id="PTHR33164">
    <property type="entry name" value="TRANSCRIPTIONAL REGULATOR, MARR FAMILY"/>
    <property type="match status" value="1"/>
</dbReference>
<dbReference type="Pfam" id="PF12802">
    <property type="entry name" value="MarR_2"/>
    <property type="match status" value="1"/>
</dbReference>
<dbReference type="EMBL" id="FPCG01000003">
    <property type="protein sequence ID" value="SFV22125.1"/>
    <property type="molecule type" value="Genomic_DNA"/>
</dbReference>
<feature type="region of interest" description="Disordered" evidence="1">
    <location>
        <begin position="1"/>
        <end position="25"/>
    </location>
</feature>
<keyword evidence="4" id="KW-1185">Reference proteome</keyword>
<dbReference type="InterPro" id="IPR000835">
    <property type="entry name" value="HTH_MarR-typ"/>
</dbReference>
<proteinExistence type="predicted"/>
<protein>
    <submittedName>
        <fullName evidence="3">DNA-binding transcriptional regulator, MarR family</fullName>
    </submittedName>
</protein>
<name>A0A1I7MJK4_9MICC</name>
<reference evidence="3 4" key="1">
    <citation type="submission" date="2016-10" db="EMBL/GenBank/DDBJ databases">
        <authorList>
            <person name="de Groot N.N."/>
        </authorList>
    </citation>
    <scope>NUCLEOTIDE SEQUENCE [LARGE SCALE GENOMIC DNA]</scope>
    <source>
        <strain evidence="3 4">CGMCC 1.7054</strain>
    </source>
</reference>
<dbReference type="Proteomes" id="UP000198881">
    <property type="component" value="Unassembled WGS sequence"/>
</dbReference>
<evidence type="ECO:0000256" key="1">
    <source>
        <dbReference type="SAM" id="MobiDB-lite"/>
    </source>
</evidence>